<organism evidence="1">
    <name type="scientific">Candidatus Kentrum sp. FW</name>
    <dbReference type="NCBI Taxonomy" id="2126338"/>
    <lineage>
        <taxon>Bacteria</taxon>
        <taxon>Pseudomonadati</taxon>
        <taxon>Pseudomonadota</taxon>
        <taxon>Gammaproteobacteria</taxon>
        <taxon>Candidatus Kentrum</taxon>
    </lineage>
</organism>
<proteinExistence type="predicted"/>
<gene>
    <name evidence="1" type="ORF">BECKFW1821C_GA0114237_103214</name>
</gene>
<name>A0A450TTT1_9GAMM</name>
<evidence type="ECO:0000313" key="1">
    <source>
        <dbReference type="EMBL" id="VFJ72139.1"/>
    </source>
</evidence>
<sequence>MLHSFLPVLWSLQKHKNPFVDDPNLLSNLENSRSKFLLYGKKDEIARFEKIVESMESGGLSGFRSAVNNLMSLVRSRLRQEIGLQKIRRRYYP</sequence>
<dbReference type="AlphaFoldDB" id="A0A450TTT1"/>
<reference evidence="1" key="1">
    <citation type="submission" date="2019-02" db="EMBL/GenBank/DDBJ databases">
        <authorList>
            <person name="Gruber-Vodicka R. H."/>
            <person name="Seah K. B. B."/>
        </authorList>
    </citation>
    <scope>NUCLEOTIDE SEQUENCE</scope>
    <source>
        <strain evidence="1">BECK_BZ131</strain>
    </source>
</reference>
<accession>A0A450TTT1</accession>
<protein>
    <submittedName>
        <fullName evidence="1">Uncharacterized protein</fullName>
    </submittedName>
</protein>
<dbReference type="EMBL" id="CAADFE010000032">
    <property type="protein sequence ID" value="VFJ72139.1"/>
    <property type="molecule type" value="Genomic_DNA"/>
</dbReference>